<dbReference type="InterPro" id="IPR015421">
    <property type="entry name" value="PyrdxlP-dep_Trfase_major"/>
</dbReference>
<evidence type="ECO:0000313" key="4">
    <source>
        <dbReference type="EMBL" id="MCW6509279.1"/>
    </source>
</evidence>
<dbReference type="PANTHER" id="PTHR43713:SF3">
    <property type="entry name" value="GLUTAMATE-1-SEMIALDEHYDE 2,1-AMINOMUTASE 1, CHLOROPLASTIC-RELATED"/>
    <property type="match status" value="1"/>
</dbReference>
<dbReference type="Pfam" id="PF00202">
    <property type="entry name" value="Aminotran_3"/>
    <property type="match status" value="1"/>
</dbReference>
<dbReference type="InterPro" id="IPR015424">
    <property type="entry name" value="PyrdxlP-dep_Trfase"/>
</dbReference>
<evidence type="ECO:0000256" key="2">
    <source>
        <dbReference type="ARBA" id="ARBA00022898"/>
    </source>
</evidence>
<comment type="similarity">
    <text evidence="3">Belongs to the class-III pyridoxal-phosphate-dependent aminotransferase family.</text>
</comment>
<keyword evidence="4" id="KW-0808">Transferase</keyword>
<dbReference type="EMBL" id="JAMOIM010000009">
    <property type="protein sequence ID" value="MCW6509279.1"/>
    <property type="molecule type" value="Genomic_DNA"/>
</dbReference>
<reference evidence="4" key="1">
    <citation type="submission" date="2022-05" db="EMBL/GenBank/DDBJ databases">
        <authorList>
            <person name="Pankratov T."/>
        </authorList>
    </citation>
    <scope>NUCLEOTIDE SEQUENCE</scope>
    <source>
        <strain evidence="4">BP6-180914</strain>
    </source>
</reference>
<dbReference type="PROSITE" id="PS00600">
    <property type="entry name" value="AA_TRANSFER_CLASS_3"/>
    <property type="match status" value="1"/>
</dbReference>
<name>A0AA41YW90_9HYPH</name>
<organism evidence="4 5">
    <name type="scientific">Lichenifustis flavocetrariae</name>
    <dbReference type="NCBI Taxonomy" id="2949735"/>
    <lineage>
        <taxon>Bacteria</taxon>
        <taxon>Pseudomonadati</taxon>
        <taxon>Pseudomonadota</taxon>
        <taxon>Alphaproteobacteria</taxon>
        <taxon>Hyphomicrobiales</taxon>
        <taxon>Lichenihabitantaceae</taxon>
        <taxon>Lichenifustis</taxon>
    </lineage>
</organism>
<keyword evidence="5" id="KW-1185">Reference proteome</keyword>
<dbReference type="PANTHER" id="PTHR43713">
    <property type="entry name" value="GLUTAMATE-1-SEMIALDEHYDE 2,1-AMINOMUTASE"/>
    <property type="match status" value="1"/>
</dbReference>
<accession>A0AA41YW90</accession>
<dbReference type="CDD" id="cd00610">
    <property type="entry name" value="OAT_like"/>
    <property type="match status" value="1"/>
</dbReference>
<dbReference type="GO" id="GO:0008483">
    <property type="term" value="F:transaminase activity"/>
    <property type="evidence" value="ECO:0007669"/>
    <property type="project" value="UniProtKB-KW"/>
</dbReference>
<keyword evidence="4" id="KW-0032">Aminotransferase</keyword>
<comment type="caution">
    <text evidence="4">The sequence shown here is derived from an EMBL/GenBank/DDBJ whole genome shotgun (WGS) entry which is preliminary data.</text>
</comment>
<dbReference type="InterPro" id="IPR005814">
    <property type="entry name" value="Aminotrans_3"/>
</dbReference>
<dbReference type="Gene3D" id="3.90.1150.10">
    <property type="entry name" value="Aspartate Aminotransferase, domain 1"/>
    <property type="match status" value="1"/>
</dbReference>
<dbReference type="RefSeq" id="WP_282585651.1">
    <property type="nucleotide sequence ID" value="NZ_JAMOIM010000009.1"/>
</dbReference>
<dbReference type="InterPro" id="IPR015422">
    <property type="entry name" value="PyrdxlP-dep_Trfase_small"/>
</dbReference>
<dbReference type="AlphaFoldDB" id="A0AA41YW90"/>
<comment type="cofactor">
    <cofactor evidence="1">
        <name>pyridoxal 5'-phosphate</name>
        <dbReference type="ChEBI" id="CHEBI:597326"/>
    </cofactor>
</comment>
<dbReference type="Gene3D" id="3.40.640.10">
    <property type="entry name" value="Type I PLP-dependent aspartate aminotransferase-like (Major domain)"/>
    <property type="match status" value="1"/>
</dbReference>
<evidence type="ECO:0000256" key="1">
    <source>
        <dbReference type="ARBA" id="ARBA00001933"/>
    </source>
</evidence>
<dbReference type="GO" id="GO:0030170">
    <property type="term" value="F:pyridoxal phosphate binding"/>
    <property type="evidence" value="ECO:0007669"/>
    <property type="project" value="InterPro"/>
</dbReference>
<protein>
    <submittedName>
        <fullName evidence="4">Aspartate aminotransferase family protein</fullName>
    </submittedName>
</protein>
<gene>
    <name evidence="4" type="ORF">M8523_14740</name>
</gene>
<keyword evidence="2 3" id="KW-0663">Pyridoxal phosphate</keyword>
<dbReference type="SUPFAM" id="SSF53383">
    <property type="entry name" value="PLP-dependent transferases"/>
    <property type="match status" value="1"/>
</dbReference>
<evidence type="ECO:0000313" key="5">
    <source>
        <dbReference type="Proteomes" id="UP001165667"/>
    </source>
</evidence>
<sequence>MTPHFTPSSNTARSQALWERARKVAPMGAQGEGKYYAPYPHFIERGRGAYVWDADGNTYVDYWNGAGPGVLGHADPVVERRVAETIETQGVVFCAPNALEVELGETLSRIIPCAEMSAFLNAGSDVLYMAARLARAVTGRTILVKFAGSYHGWFEDLLFNVSSYEKPADNRGLYAPLSESIGTNTSAACIRVLDFNDMAAVEQLFETEGDNIAGLVVEPVMHGPLTGCITPLPGFLERLRELCTAHGSLLIFDEILTGFRHHIGGAQALLGVTPDLAAFGKAISNGHPIAALCGPRAVMEQLAPVGRAFFSGTYNGNVASVAAALATIERLSDGSVFAHIAAMGAKLGDGLNAIFDRYGIEANARVFGSVVALHHSNRTLHSFGDVWRHHDMSFASELATFMFDNGLYAKPRKTQRLLVSGAHTAADIDRTLDVFDRFYVGRAAA</sequence>
<dbReference type="InterPro" id="IPR049704">
    <property type="entry name" value="Aminotrans_3_PPA_site"/>
</dbReference>
<proteinExistence type="inferred from homology"/>
<evidence type="ECO:0000256" key="3">
    <source>
        <dbReference type="RuleBase" id="RU003560"/>
    </source>
</evidence>
<dbReference type="Proteomes" id="UP001165667">
    <property type="component" value="Unassembled WGS sequence"/>
</dbReference>